<name>A0A8B6EDP1_MYTGA</name>
<reference evidence="4" key="1">
    <citation type="submission" date="2018-11" db="EMBL/GenBank/DDBJ databases">
        <authorList>
            <person name="Alioto T."/>
            <person name="Alioto T."/>
        </authorList>
    </citation>
    <scope>NUCLEOTIDE SEQUENCE</scope>
</reference>
<dbReference type="GO" id="GO:0016579">
    <property type="term" value="P:protein deubiquitination"/>
    <property type="evidence" value="ECO:0007669"/>
    <property type="project" value="InterPro"/>
</dbReference>
<feature type="region of interest" description="Disordered" evidence="2">
    <location>
        <begin position="610"/>
        <end position="637"/>
    </location>
</feature>
<dbReference type="Pfam" id="PF21246">
    <property type="entry name" value="Usp38-like_N"/>
    <property type="match status" value="1"/>
</dbReference>
<dbReference type="PROSITE" id="PS50235">
    <property type="entry name" value="USP_3"/>
    <property type="match status" value="1"/>
</dbReference>
<feature type="compositionally biased region" description="Gly residues" evidence="2">
    <location>
        <begin position="928"/>
        <end position="937"/>
    </location>
</feature>
<dbReference type="InterPro" id="IPR016024">
    <property type="entry name" value="ARM-type_fold"/>
</dbReference>
<dbReference type="GO" id="GO:0005634">
    <property type="term" value="C:nucleus"/>
    <property type="evidence" value="ECO:0007669"/>
    <property type="project" value="TreeGrafter"/>
</dbReference>
<evidence type="ECO:0000259" key="3">
    <source>
        <dbReference type="PROSITE" id="PS50235"/>
    </source>
</evidence>
<keyword evidence="1 4" id="KW-0378">Hydrolase</keyword>
<dbReference type="GO" id="GO:0006508">
    <property type="term" value="P:proteolysis"/>
    <property type="evidence" value="ECO:0007669"/>
    <property type="project" value="UniProtKB-KW"/>
</dbReference>
<evidence type="ECO:0000313" key="5">
    <source>
        <dbReference type="Proteomes" id="UP000596742"/>
    </source>
</evidence>
<feature type="compositionally biased region" description="Basic and acidic residues" evidence="2">
    <location>
        <begin position="619"/>
        <end position="633"/>
    </location>
</feature>
<comment type="similarity">
    <text evidence="1">Belongs to the peptidase C19 family.</text>
</comment>
<evidence type="ECO:0000256" key="1">
    <source>
        <dbReference type="RuleBase" id="RU366025"/>
    </source>
</evidence>
<dbReference type="EMBL" id="UYJE01004980">
    <property type="protein sequence ID" value="VDI32991.1"/>
    <property type="molecule type" value="Genomic_DNA"/>
</dbReference>
<dbReference type="GO" id="GO:0005829">
    <property type="term" value="C:cytosol"/>
    <property type="evidence" value="ECO:0007669"/>
    <property type="project" value="TreeGrafter"/>
</dbReference>
<dbReference type="Pfam" id="PF00443">
    <property type="entry name" value="UCH"/>
    <property type="match status" value="1"/>
</dbReference>
<evidence type="ECO:0000313" key="4">
    <source>
        <dbReference type="EMBL" id="VDI32991.1"/>
    </source>
</evidence>
<dbReference type="InterPro" id="IPR018200">
    <property type="entry name" value="USP_CS"/>
</dbReference>
<gene>
    <name evidence="4" type="ORF">MGAL_10B017334</name>
</gene>
<dbReference type="Gene3D" id="3.90.70.10">
    <property type="entry name" value="Cysteine proteinases"/>
    <property type="match status" value="1"/>
</dbReference>
<sequence length="950" mass="107356">MDALLNGILSSKHPDQLKKQLLHKIADKGAQPQAIKTIKSVFELTINWYLEIDNELASNEGLTILKSWAKHNLSTFEQFFDRDYLVGLLLKKCRRECNIPILVKECLHLLQRSAIFYSHLKVVEAMAINYVQQHPSMASIVNFISLLRTFKECIPKGDFTSKFCVALINGVALVGHPDGRVLEYIQGSELIFKFINALWNQADSRFILESLKAVFTLISDESIEMTFCLGAIVQHIPKEMIDIVVKYAVFESNIDDDSMTRALNRIIGWIQWPTAVNVSVWIIGFLQSLAAEKRFTVLISVTEDKIEQVFKAVELSQVRKGALNVLTHMLLSFQHSPEPFHKILPKIPRVMSILTTETSAPSQDCAVRLAYLIHCCMYHHAGYPDLYDPVMEIIKDFPQPDPDEIQKKLAETRWTNQKAGNKNYVVKVTQRSETGKTGLHNLGNTCFMNSIVQALFMADGFRRSIFSLSSMGDKNLSTKLQQLFAFLSYTQRPAYAPINFLAASRPPWFTAGHQQDCSEFLKYLLDQIHEEEKTAVKKKKLSIDGKQGQATTEEASETTEANSVIEDCFGGQVKTTYTCLTCKSESSRTELFTDLPLAFPEYGTCEKSLVGGDSRRKKSGDSSKANDEDKKQSDSAASKKLHLNDLVQFYFKPEKMTGDNKYFCEKCGELQDAERSIKLTQVPDTLIFTLLRFSYDAKRHTRTKIFRDVKYPRTLVLPSDCDSAETSEKPTDRRKSVRTMITNKIEECGINTNTSNSKGEIYSLFGVIIHSGVSSESGHYYCYARHSLFTNPEAYCDKVQDCKDEDEIDFLQNKWYLFNDSSVSHAHFNSFSNVTQRFTKDTPYILLYKRITPSQAEGQDIDLNKSLHTSEVDPPMRADLRALVNKDNTFFLQEQEAAAKTKSTKKQDTANTSSWFNWNNDDDNGPPGSCGGGDGGSGFGGLNGANRFIF</sequence>
<dbReference type="InterPro" id="IPR038765">
    <property type="entry name" value="Papain-like_cys_pep_sf"/>
</dbReference>
<dbReference type="OrthoDB" id="2420415at2759"/>
<dbReference type="EC" id="3.4.19.12" evidence="1"/>
<protein>
    <recommendedName>
        <fullName evidence="1">Ubiquitin carboxyl-terminal hydrolase</fullName>
        <ecNumber evidence="1">3.4.19.12</ecNumber>
    </recommendedName>
</protein>
<comment type="catalytic activity">
    <reaction evidence="1">
        <text>Thiol-dependent hydrolysis of ester, thioester, amide, peptide and isopeptide bonds formed by the C-terminal Gly of ubiquitin (a 76-residue protein attached to proteins as an intracellular targeting signal).</text>
        <dbReference type="EC" id="3.4.19.12"/>
    </reaction>
</comment>
<dbReference type="AlphaFoldDB" id="A0A8B6EDP1"/>
<proteinExistence type="inferred from homology"/>
<feature type="domain" description="USP" evidence="3">
    <location>
        <begin position="437"/>
        <end position="851"/>
    </location>
</feature>
<accession>A0A8B6EDP1</accession>
<keyword evidence="1" id="KW-0788">Thiol protease</keyword>
<dbReference type="GO" id="GO:0004843">
    <property type="term" value="F:cysteine-type deubiquitinase activity"/>
    <property type="evidence" value="ECO:0007669"/>
    <property type="project" value="UniProtKB-UniRule"/>
</dbReference>
<dbReference type="InterPro" id="IPR050164">
    <property type="entry name" value="Peptidase_C19"/>
</dbReference>
<dbReference type="PROSITE" id="PS00973">
    <property type="entry name" value="USP_2"/>
    <property type="match status" value="1"/>
</dbReference>
<feature type="region of interest" description="Disordered" evidence="2">
    <location>
        <begin position="898"/>
        <end position="937"/>
    </location>
</feature>
<dbReference type="PANTHER" id="PTHR24006:SF908">
    <property type="entry name" value="DEUBIQUITINATING APOPTOTIC INHIBITOR, ISOFORM A"/>
    <property type="match status" value="1"/>
</dbReference>
<keyword evidence="1" id="KW-0833">Ubl conjugation pathway</keyword>
<dbReference type="SUPFAM" id="SSF48371">
    <property type="entry name" value="ARM repeat"/>
    <property type="match status" value="1"/>
</dbReference>
<dbReference type="InterPro" id="IPR028889">
    <property type="entry name" value="USP"/>
</dbReference>
<dbReference type="InterPro" id="IPR049407">
    <property type="entry name" value="Usp38-like_N"/>
</dbReference>
<dbReference type="SUPFAM" id="SSF54001">
    <property type="entry name" value="Cysteine proteinases"/>
    <property type="match status" value="1"/>
</dbReference>
<evidence type="ECO:0000256" key="2">
    <source>
        <dbReference type="SAM" id="MobiDB-lite"/>
    </source>
</evidence>
<dbReference type="Proteomes" id="UP000596742">
    <property type="component" value="Unassembled WGS sequence"/>
</dbReference>
<dbReference type="PROSITE" id="PS00972">
    <property type="entry name" value="USP_1"/>
    <property type="match status" value="1"/>
</dbReference>
<comment type="caution">
    <text evidence="4">The sequence shown here is derived from an EMBL/GenBank/DDBJ whole genome shotgun (WGS) entry which is preliminary data.</text>
</comment>
<dbReference type="PANTHER" id="PTHR24006">
    <property type="entry name" value="UBIQUITIN CARBOXYL-TERMINAL HYDROLASE"/>
    <property type="match status" value="1"/>
</dbReference>
<dbReference type="InterPro" id="IPR001394">
    <property type="entry name" value="Peptidase_C19_UCH"/>
</dbReference>
<keyword evidence="5" id="KW-1185">Reference proteome</keyword>
<feature type="region of interest" description="Disordered" evidence="2">
    <location>
        <begin position="536"/>
        <end position="558"/>
    </location>
</feature>
<organism evidence="4 5">
    <name type="scientific">Mytilus galloprovincialis</name>
    <name type="common">Mediterranean mussel</name>
    <dbReference type="NCBI Taxonomy" id="29158"/>
    <lineage>
        <taxon>Eukaryota</taxon>
        <taxon>Metazoa</taxon>
        <taxon>Spiralia</taxon>
        <taxon>Lophotrochozoa</taxon>
        <taxon>Mollusca</taxon>
        <taxon>Bivalvia</taxon>
        <taxon>Autobranchia</taxon>
        <taxon>Pteriomorphia</taxon>
        <taxon>Mytilida</taxon>
        <taxon>Mytiloidea</taxon>
        <taxon>Mytilidae</taxon>
        <taxon>Mytilinae</taxon>
        <taxon>Mytilus</taxon>
    </lineage>
</organism>
<keyword evidence="1" id="KW-0645">Protease</keyword>